<dbReference type="Proteomes" id="UP000273516">
    <property type="component" value="Unassembled WGS sequence"/>
</dbReference>
<feature type="transmembrane region" description="Helical" evidence="2">
    <location>
        <begin position="118"/>
        <end position="136"/>
    </location>
</feature>
<keyword evidence="2" id="KW-0472">Membrane</keyword>
<evidence type="ECO:0000313" key="4">
    <source>
        <dbReference type="Proteomes" id="UP000273516"/>
    </source>
</evidence>
<feature type="region of interest" description="Disordered" evidence="1">
    <location>
        <begin position="1"/>
        <end position="22"/>
    </location>
</feature>
<evidence type="ECO:0000313" key="3">
    <source>
        <dbReference type="EMBL" id="RMC34680.1"/>
    </source>
</evidence>
<sequence>MAQRFGGRFSPGNMAGSSDRLPMTETRHRLQGRPKWITIAASPFLLSAFFQEPAGMVMNLAGFGLIAAGMWLTGEGLVAEAAYDRRRVARRPAIPRKLFGGVMAALGLGIGAAEPEALAGAGLIAVAGLALHWLAFGPDPMRDKGMEGTDSFQRDRVAKMIEEGQVHLDQMKDAIRRSGERRLEARVTMFEATVHELFDQVREDPAELGGVRRYMGVYLMGARDATVKFANLYARSQDPRARAAYEEFLNDLEKDFTSRSRQLLEGDRSDLDIEMTVLRERLAREGVRPADNGERPALRSQEAQSMDDLLSIPEQQKTR</sequence>
<dbReference type="InterPro" id="IPR018770">
    <property type="entry name" value="ChloroindolylP_hydrolase"/>
</dbReference>
<evidence type="ECO:0008006" key="5">
    <source>
        <dbReference type="Google" id="ProtNLM"/>
    </source>
</evidence>
<keyword evidence="2" id="KW-1133">Transmembrane helix</keyword>
<dbReference type="RefSeq" id="WP_122112453.1">
    <property type="nucleotide sequence ID" value="NZ_QOKZ01000004.1"/>
</dbReference>
<feature type="transmembrane region" description="Helical" evidence="2">
    <location>
        <begin position="94"/>
        <end position="112"/>
    </location>
</feature>
<reference evidence="3 4" key="1">
    <citation type="submission" date="2018-07" db="EMBL/GenBank/DDBJ databases">
        <authorList>
            <person name="Zhang Y."/>
            <person name="Wang L."/>
            <person name="Ma S."/>
        </authorList>
    </citation>
    <scope>NUCLEOTIDE SEQUENCE [LARGE SCALE GENOMIC DNA]</scope>
    <source>
        <strain evidence="3 4">4-2</strain>
    </source>
</reference>
<accession>A0A3M0MGB6</accession>
<name>A0A3M0MGB6_9RHOB</name>
<dbReference type="AlphaFoldDB" id="A0A3M0MGB6"/>
<feature type="compositionally biased region" description="Basic and acidic residues" evidence="1">
    <location>
        <begin position="284"/>
        <end position="297"/>
    </location>
</feature>
<organism evidence="3 4">
    <name type="scientific">Paracoccus alkanivorans</name>
    <dbReference type="NCBI Taxonomy" id="2116655"/>
    <lineage>
        <taxon>Bacteria</taxon>
        <taxon>Pseudomonadati</taxon>
        <taxon>Pseudomonadota</taxon>
        <taxon>Alphaproteobacteria</taxon>
        <taxon>Rhodobacterales</taxon>
        <taxon>Paracoccaceae</taxon>
        <taxon>Paracoccus</taxon>
    </lineage>
</organism>
<keyword evidence="4" id="KW-1185">Reference proteome</keyword>
<dbReference type="Pfam" id="PF10112">
    <property type="entry name" value="Halogen_Hydrol"/>
    <property type="match status" value="1"/>
</dbReference>
<gene>
    <name evidence="3" type="ORF">C9E81_11250</name>
</gene>
<evidence type="ECO:0000256" key="2">
    <source>
        <dbReference type="SAM" id="Phobius"/>
    </source>
</evidence>
<feature type="transmembrane region" description="Helical" evidence="2">
    <location>
        <begin position="60"/>
        <end position="82"/>
    </location>
</feature>
<protein>
    <recommendedName>
        <fullName evidence="5">5-bromo-4-chloroindolyl phosphate hydrolysis protein</fullName>
    </recommendedName>
</protein>
<keyword evidence="2" id="KW-0812">Transmembrane</keyword>
<feature type="region of interest" description="Disordered" evidence="1">
    <location>
        <begin position="284"/>
        <end position="319"/>
    </location>
</feature>
<dbReference type="OrthoDB" id="7375296at2"/>
<dbReference type="EMBL" id="QOKZ01000004">
    <property type="protein sequence ID" value="RMC34680.1"/>
    <property type="molecule type" value="Genomic_DNA"/>
</dbReference>
<proteinExistence type="predicted"/>
<comment type="caution">
    <text evidence="3">The sequence shown here is derived from an EMBL/GenBank/DDBJ whole genome shotgun (WGS) entry which is preliminary data.</text>
</comment>
<evidence type="ECO:0000256" key="1">
    <source>
        <dbReference type="SAM" id="MobiDB-lite"/>
    </source>
</evidence>